<evidence type="ECO:0000256" key="6">
    <source>
        <dbReference type="ARBA" id="ARBA00023170"/>
    </source>
</evidence>
<feature type="transmembrane region" description="Helical" evidence="8">
    <location>
        <begin position="545"/>
        <end position="565"/>
    </location>
</feature>
<accession>A0A9N9S716</accession>
<keyword evidence="3 8" id="KW-0812">Transmembrane</keyword>
<evidence type="ECO:0000256" key="8">
    <source>
        <dbReference type="SAM" id="Phobius"/>
    </source>
</evidence>
<reference evidence="10" key="1">
    <citation type="submission" date="2022-01" db="EMBL/GenBank/DDBJ databases">
        <authorList>
            <person name="King R."/>
        </authorList>
    </citation>
    <scope>NUCLEOTIDE SEQUENCE</scope>
</reference>
<dbReference type="OrthoDB" id="7739311at2759"/>
<feature type="chain" id="PRO_5040513723" description="Ionotropic receptor" evidence="9">
    <location>
        <begin position="22"/>
        <end position="597"/>
    </location>
</feature>
<dbReference type="Gene3D" id="1.10.287.70">
    <property type="match status" value="1"/>
</dbReference>
<feature type="transmembrane region" description="Helical" evidence="8">
    <location>
        <begin position="327"/>
        <end position="346"/>
    </location>
</feature>
<gene>
    <name evidence="10" type="ORF">CHIRRI_LOCUS13368</name>
</gene>
<evidence type="ECO:0000256" key="9">
    <source>
        <dbReference type="SAM" id="SignalP"/>
    </source>
</evidence>
<dbReference type="PANTHER" id="PTHR42643:SF24">
    <property type="entry name" value="IONOTROPIC RECEPTOR 60A"/>
    <property type="match status" value="1"/>
</dbReference>
<comment type="subcellular location">
    <subcellularLocation>
        <location evidence="1">Cell membrane</location>
        <topology evidence="1">Multi-pass membrane protein</topology>
    </subcellularLocation>
</comment>
<keyword evidence="6" id="KW-0675">Receptor</keyword>
<name>A0A9N9S716_9DIPT</name>
<organism evidence="10 11">
    <name type="scientific">Chironomus riparius</name>
    <dbReference type="NCBI Taxonomy" id="315576"/>
    <lineage>
        <taxon>Eukaryota</taxon>
        <taxon>Metazoa</taxon>
        <taxon>Ecdysozoa</taxon>
        <taxon>Arthropoda</taxon>
        <taxon>Hexapoda</taxon>
        <taxon>Insecta</taxon>
        <taxon>Pterygota</taxon>
        <taxon>Neoptera</taxon>
        <taxon>Endopterygota</taxon>
        <taxon>Diptera</taxon>
        <taxon>Nematocera</taxon>
        <taxon>Chironomoidea</taxon>
        <taxon>Chironomidae</taxon>
        <taxon>Chironominae</taxon>
        <taxon>Chironomus</taxon>
    </lineage>
</organism>
<dbReference type="Proteomes" id="UP001153620">
    <property type="component" value="Chromosome 4"/>
</dbReference>
<evidence type="ECO:0000256" key="5">
    <source>
        <dbReference type="ARBA" id="ARBA00023136"/>
    </source>
</evidence>
<feature type="signal peptide" evidence="9">
    <location>
        <begin position="1"/>
        <end position="21"/>
    </location>
</feature>
<feature type="transmembrane region" description="Helical" evidence="8">
    <location>
        <begin position="299"/>
        <end position="320"/>
    </location>
</feature>
<dbReference type="PANTHER" id="PTHR42643">
    <property type="entry name" value="IONOTROPIC RECEPTOR 20A-RELATED"/>
    <property type="match status" value="1"/>
</dbReference>
<evidence type="ECO:0000256" key="7">
    <source>
        <dbReference type="ARBA" id="ARBA00023180"/>
    </source>
</evidence>
<keyword evidence="7" id="KW-0325">Glycoprotein</keyword>
<evidence type="ECO:0000256" key="4">
    <source>
        <dbReference type="ARBA" id="ARBA00022989"/>
    </source>
</evidence>
<dbReference type="GO" id="GO:0005886">
    <property type="term" value="C:plasma membrane"/>
    <property type="evidence" value="ECO:0007669"/>
    <property type="project" value="UniProtKB-SubCell"/>
</dbReference>
<evidence type="ECO:0008006" key="12">
    <source>
        <dbReference type="Google" id="ProtNLM"/>
    </source>
</evidence>
<protein>
    <recommendedName>
        <fullName evidence="12">Ionotropic receptor</fullName>
    </recommendedName>
</protein>
<dbReference type="EMBL" id="OU895880">
    <property type="protein sequence ID" value="CAG9810555.1"/>
    <property type="molecule type" value="Genomic_DNA"/>
</dbReference>
<evidence type="ECO:0000256" key="2">
    <source>
        <dbReference type="ARBA" id="ARBA00022475"/>
    </source>
</evidence>
<evidence type="ECO:0000256" key="1">
    <source>
        <dbReference type="ARBA" id="ARBA00004651"/>
    </source>
</evidence>
<evidence type="ECO:0000313" key="11">
    <source>
        <dbReference type="Proteomes" id="UP001153620"/>
    </source>
</evidence>
<keyword evidence="2" id="KW-1003">Cell membrane</keyword>
<dbReference type="InterPro" id="IPR052192">
    <property type="entry name" value="Insect_Ionotropic_Sensory_Rcpt"/>
</dbReference>
<reference evidence="10" key="2">
    <citation type="submission" date="2022-10" db="EMBL/GenBank/DDBJ databases">
        <authorList>
            <consortium name="ENA_rothamsted_submissions"/>
            <consortium name="culmorum"/>
            <person name="King R."/>
        </authorList>
    </citation>
    <scope>NUCLEOTIDE SEQUENCE</scope>
</reference>
<dbReference type="AlphaFoldDB" id="A0A9N9S716"/>
<keyword evidence="11" id="KW-1185">Reference proteome</keyword>
<sequence>MKYQFVKFLLIIVHLYDVASAFMEILGNKSATTIQFIGSTDNFIPKLDKSAVLFFPNAFYLYKLSESPVLINKSPVDFKFLVYTEKEPNLHPTLAKYVFDITFARSYFYFILNDFDYVHLWTYEHFTKDSCNQPKVKFLNKFDKFTMFWDKKLESHEKFKNFHNCPLFLHEKFGQYFHFEYQNHKLKDCLRSARNIDCTEMSKQLINVEKADGIFVEIFKIMSKKANFQPIYSIISGFEGDAEEARIPTVNIFVGTLNNNLNGDFFPTAISLNSHYMFAVTPTEFYNNYEKLWLPFDDFTWFLLLLTFLIAFVAIFVLNFIPERFKLLFYGGPVHSPALNVIHIFFGISQMKLPDASVPRFILMLFITFCLIFRTCYQSELFEFMTSDMRKPPPNDVEDLIMRNYTIVACDDVQRKILKDIVIRNDSKNIWILDSCLLIWNLYCDNYDNEASKLAFFFEDIQYSAFNSFCQGSAAKLKNFQKDVMLSSFLTHKNSFIHEVLNEVLEKTIPAGIPQHLIEYHTSLIYKKYEPFVDSEPKVLTVNDLAFGFVLWLGSCGIAIFGFVYEILRFKLNKLMKALAGLWMLSKFMDLELRDVG</sequence>
<evidence type="ECO:0000256" key="3">
    <source>
        <dbReference type="ARBA" id="ARBA00022692"/>
    </source>
</evidence>
<proteinExistence type="predicted"/>
<keyword evidence="9" id="KW-0732">Signal</keyword>
<keyword evidence="4 8" id="KW-1133">Transmembrane helix</keyword>
<evidence type="ECO:0000313" key="10">
    <source>
        <dbReference type="EMBL" id="CAG9810555.1"/>
    </source>
</evidence>
<feature type="transmembrane region" description="Helical" evidence="8">
    <location>
        <begin position="358"/>
        <end position="377"/>
    </location>
</feature>
<keyword evidence="5 8" id="KW-0472">Membrane</keyword>